<evidence type="ECO:0000313" key="4">
    <source>
        <dbReference type="EnsemblFungi" id="EJT72438"/>
    </source>
</evidence>
<reference evidence="5" key="1">
    <citation type="submission" date="2010-07" db="EMBL/GenBank/DDBJ databases">
        <title>The genome sequence of Gaeumannomyces graminis var. tritici strain R3-111a-1.</title>
        <authorList>
            <consortium name="The Broad Institute Genome Sequencing Platform"/>
            <person name="Ma L.-J."/>
            <person name="Dead R."/>
            <person name="Young S."/>
            <person name="Zeng Q."/>
            <person name="Koehrsen M."/>
            <person name="Alvarado L."/>
            <person name="Berlin A."/>
            <person name="Chapman S.B."/>
            <person name="Chen Z."/>
            <person name="Freedman E."/>
            <person name="Gellesch M."/>
            <person name="Goldberg J."/>
            <person name="Griggs A."/>
            <person name="Gujja S."/>
            <person name="Heilman E.R."/>
            <person name="Heiman D."/>
            <person name="Hepburn T."/>
            <person name="Howarth C."/>
            <person name="Jen D."/>
            <person name="Larson L."/>
            <person name="Mehta T."/>
            <person name="Neiman D."/>
            <person name="Pearson M."/>
            <person name="Roberts A."/>
            <person name="Saif S."/>
            <person name="Shea T."/>
            <person name="Shenoy N."/>
            <person name="Sisk P."/>
            <person name="Stolte C."/>
            <person name="Sykes S."/>
            <person name="Walk T."/>
            <person name="White J."/>
            <person name="Yandava C."/>
            <person name="Haas B."/>
            <person name="Nusbaum C."/>
            <person name="Birren B."/>
        </authorList>
    </citation>
    <scope>NUCLEOTIDE SEQUENCE [LARGE SCALE GENOMIC DNA]</scope>
    <source>
        <strain evidence="5">R3-111a-1</strain>
    </source>
</reference>
<dbReference type="EMBL" id="GL385399">
    <property type="protein sequence ID" value="EJT72438.1"/>
    <property type="molecule type" value="Genomic_DNA"/>
</dbReference>
<dbReference type="Pfam" id="PF06985">
    <property type="entry name" value="HET"/>
    <property type="match status" value="1"/>
</dbReference>
<name>J3P707_GAET3</name>
<keyword evidence="5" id="KW-1185">Reference proteome</keyword>
<dbReference type="InterPro" id="IPR010730">
    <property type="entry name" value="HET"/>
</dbReference>
<proteinExistence type="predicted"/>
<dbReference type="VEuPathDB" id="FungiDB:GGTG_09304"/>
<accession>J3P707</accession>
<reference evidence="3" key="3">
    <citation type="submission" date="2010-09" db="EMBL/GenBank/DDBJ databases">
        <title>Annotation of Gaeumannomyces graminis var. tritici R3-111a-1.</title>
        <authorList>
            <consortium name="The Broad Institute Genome Sequencing Platform"/>
            <person name="Ma L.-J."/>
            <person name="Dead R."/>
            <person name="Young S.K."/>
            <person name="Zeng Q."/>
            <person name="Gargeya S."/>
            <person name="Fitzgerald M."/>
            <person name="Haas B."/>
            <person name="Abouelleil A."/>
            <person name="Alvarado L."/>
            <person name="Arachchi H.M."/>
            <person name="Berlin A."/>
            <person name="Brown A."/>
            <person name="Chapman S.B."/>
            <person name="Chen Z."/>
            <person name="Dunbar C."/>
            <person name="Freedman E."/>
            <person name="Gearin G."/>
            <person name="Gellesch M."/>
            <person name="Goldberg J."/>
            <person name="Griggs A."/>
            <person name="Gujja S."/>
            <person name="Heiman D."/>
            <person name="Howarth C."/>
            <person name="Larson L."/>
            <person name="Lui A."/>
            <person name="MacDonald P.J.P."/>
            <person name="Mehta T."/>
            <person name="Montmayeur A."/>
            <person name="Murphy C."/>
            <person name="Neiman D."/>
            <person name="Pearson M."/>
            <person name="Priest M."/>
            <person name="Roberts A."/>
            <person name="Saif S."/>
            <person name="Shea T."/>
            <person name="Shenoy N."/>
            <person name="Sisk P."/>
            <person name="Stolte C."/>
            <person name="Sykes S."/>
            <person name="Yandava C."/>
            <person name="Wortman J."/>
            <person name="Nusbaum C."/>
            <person name="Birren B."/>
        </authorList>
    </citation>
    <scope>NUCLEOTIDE SEQUENCE</scope>
    <source>
        <strain evidence="3">R3-111a-1</strain>
    </source>
</reference>
<dbReference type="HOGENOM" id="CLU_004184_7_0_1"/>
<evidence type="ECO:0000313" key="3">
    <source>
        <dbReference type="EMBL" id="EJT72438.1"/>
    </source>
</evidence>
<dbReference type="GeneID" id="20349762"/>
<dbReference type="PANTHER" id="PTHR24148">
    <property type="entry name" value="ANKYRIN REPEAT DOMAIN-CONTAINING PROTEIN 39 HOMOLOG-RELATED"/>
    <property type="match status" value="1"/>
</dbReference>
<dbReference type="RefSeq" id="XP_009225412.1">
    <property type="nucleotide sequence ID" value="XM_009227148.1"/>
</dbReference>
<evidence type="ECO:0000313" key="5">
    <source>
        <dbReference type="Proteomes" id="UP000006039"/>
    </source>
</evidence>
<evidence type="ECO:0000259" key="2">
    <source>
        <dbReference type="Pfam" id="PF06985"/>
    </source>
</evidence>
<dbReference type="PANTHER" id="PTHR24148:SF73">
    <property type="entry name" value="HET DOMAIN PROTEIN (AFU_ORTHOLOGUE AFUA_8G01020)"/>
    <property type="match status" value="1"/>
</dbReference>
<dbReference type="eggNOG" id="ENOG502RS9E">
    <property type="taxonomic scope" value="Eukaryota"/>
</dbReference>
<protein>
    <recommendedName>
        <fullName evidence="2">Heterokaryon incompatibility domain-containing protein</fullName>
    </recommendedName>
</protein>
<reference evidence="4" key="5">
    <citation type="submission" date="2018-04" db="UniProtKB">
        <authorList>
            <consortium name="EnsemblFungi"/>
        </authorList>
    </citation>
    <scope>IDENTIFICATION</scope>
    <source>
        <strain evidence="4">R3-111a-1</strain>
    </source>
</reference>
<evidence type="ECO:0000256" key="1">
    <source>
        <dbReference type="SAM" id="MobiDB-lite"/>
    </source>
</evidence>
<organism evidence="3">
    <name type="scientific">Gaeumannomyces tritici (strain R3-111a-1)</name>
    <name type="common">Wheat and barley take-all root rot fungus</name>
    <name type="synonym">Gaeumannomyces graminis var. tritici</name>
    <dbReference type="NCBI Taxonomy" id="644352"/>
    <lineage>
        <taxon>Eukaryota</taxon>
        <taxon>Fungi</taxon>
        <taxon>Dikarya</taxon>
        <taxon>Ascomycota</taxon>
        <taxon>Pezizomycotina</taxon>
        <taxon>Sordariomycetes</taxon>
        <taxon>Sordariomycetidae</taxon>
        <taxon>Magnaporthales</taxon>
        <taxon>Magnaporthaceae</taxon>
        <taxon>Gaeumannomyces</taxon>
    </lineage>
</organism>
<dbReference type="AlphaFoldDB" id="J3P707"/>
<dbReference type="InterPro" id="IPR052895">
    <property type="entry name" value="HetReg/Transcr_Mod"/>
</dbReference>
<dbReference type="EnsemblFungi" id="EJT72438">
    <property type="protein sequence ID" value="EJT72438"/>
    <property type="gene ID" value="GGTG_09304"/>
</dbReference>
<dbReference type="STRING" id="644352.J3P707"/>
<reference evidence="3" key="2">
    <citation type="submission" date="2010-07" db="EMBL/GenBank/DDBJ databases">
        <authorList>
            <consortium name="The Broad Institute Genome Sequencing Platform"/>
            <consortium name="Broad Institute Genome Sequencing Center for Infectious Disease"/>
            <person name="Ma L.-J."/>
            <person name="Dead R."/>
            <person name="Young S."/>
            <person name="Zeng Q."/>
            <person name="Koehrsen M."/>
            <person name="Alvarado L."/>
            <person name="Berlin A."/>
            <person name="Chapman S.B."/>
            <person name="Chen Z."/>
            <person name="Freedman E."/>
            <person name="Gellesch M."/>
            <person name="Goldberg J."/>
            <person name="Griggs A."/>
            <person name="Gujja S."/>
            <person name="Heilman E.R."/>
            <person name="Heiman D."/>
            <person name="Hepburn T."/>
            <person name="Howarth C."/>
            <person name="Jen D."/>
            <person name="Larson L."/>
            <person name="Mehta T."/>
            <person name="Neiman D."/>
            <person name="Pearson M."/>
            <person name="Roberts A."/>
            <person name="Saif S."/>
            <person name="Shea T."/>
            <person name="Shenoy N."/>
            <person name="Sisk P."/>
            <person name="Stolte C."/>
            <person name="Sykes S."/>
            <person name="Walk T."/>
            <person name="White J."/>
            <person name="Yandava C."/>
            <person name="Haas B."/>
            <person name="Nusbaum C."/>
            <person name="Birren B."/>
        </authorList>
    </citation>
    <scope>NUCLEOTIDE SEQUENCE</scope>
    <source>
        <strain evidence="3">R3-111a-1</strain>
    </source>
</reference>
<reference evidence="4" key="4">
    <citation type="journal article" date="2015" name="G3 (Bethesda)">
        <title>Genome sequences of three phytopathogenic species of the Magnaporthaceae family of fungi.</title>
        <authorList>
            <person name="Okagaki L.H."/>
            <person name="Nunes C.C."/>
            <person name="Sailsbery J."/>
            <person name="Clay B."/>
            <person name="Brown D."/>
            <person name="John T."/>
            <person name="Oh Y."/>
            <person name="Young N."/>
            <person name="Fitzgerald M."/>
            <person name="Haas B.J."/>
            <person name="Zeng Q."/>
            <person name="Young S."/>
            <person name="Adiconis X."/>
            <person name="Fan L."/>
            <person name="Levin J.Z."/>
            <person name="Mitchell T.K."/>
            <person name="Okubara P.A."/>
            <person name="Farman M.L."/>
            <person name="Kohn L.M."/>
            <person name="Birren B."/>
            <person name="Ma L.-J."/>
            <person name="Dean R.A."/>
        </authorList>
    </citation>
    <scope>NUCLEOTIDE SEQUENCE</scope>
    <source>
        <strain evidence="4">R3-111a-1</strain>
    </source>
</reference>
<feature type="region of interest" description="Disordered" evidence="1">
    <location>
        <begin position="438"/>
        <end position="477"/>
    </location>
</feature>
<feature type="domain" description="Heterokaryon incompatibility" evidence="2">
    <location>
        <begin position="11"/>
        <end position="166"/>
    </location>
</feature>
<gene>
    <name evidence="4" type="primary">20349762</name>
    <name evidence="3" type="ORF">GGTG_09304</name>
</gene>
<dbReference type="Proteomes" id="UP000006039">
    <property type="component" value="Unassembled WGS sequence"/>
</dbReference>
<dbReference type="Pfam" id="PF26639">
    <property type="entry name" value="Het-6_barrel"/>
    <property type="match status" value="1"/>
</dbReference>
<dbReference type="OrthoDB" id="2157530at2759"/>
<sequence>MHVGLENSPPYDAISYHWGTSEERRRLTVLDETDASSTPKWLEVFKPTYDMLYSLSSPWKTRIIWIDAVCIDQSQHTSNTEKGPQVMLMREIYGKASRVIVYLGNSILAPAAHSLIHDLLLMRSAGCSGSELYQVVSRGEGMSVRWVALIQLLSQPWFMRVWVIQEVAAASLNSPRIWYGGRLYDWVSLLDAFGLLEDFEMTGFLHTIHQGRVAFSHLLSMRSMDDVRKGTFLVDLNRWSKGLMENPAPLLYLLESSMAHQASDARDKVFALLGLMGEDPPPTLTPDYSSETTAESVYIKTAEYLLTDERPLAFLQLAGVGVSRRHRALPSWVPDWVDSPDRGASMSSTLWRKSHVRYYYQATGSAGPVFSVKRVGDREALALLCTRLDTLTRLSAVHTPATEDDKFILSAPNTYIDPRDMLHAHRWHKETLAMVIGSHAPDPYPGGRQAPWPAPSPSTAPKEADSDKPSGLGSAPSQPLREVFWRVLTGDLNMRWMMRPAPMSRQDDYDNWVSFMAEMAGYLAADSRDTHVPVHDAAFWGRHDAGLPFANAMASCAVGRRVCVTAAGRLGCVAPLCQVGDEVVLIHGAPTPFVIRKAPAETGADGNLYELVGPCYMHGVMDGEASGARGAEQIVFV</sequence>